<dbReference type="InterPro" id="IPR045313">
    <property type="entry name" value="CBR1-like"/>
</dbReference>
<dbReference type="Proteomes" id="UP000219072">
    <property type="component" value="Unassembled WGS sequence"/>
</dbReference>
<protein>
    <submittedName>
        <fullName evidence="5">NAD(P)-dependent dehydrogenase, short-chain alcohol dehydrogenase family</fullName>
    </submittedName>
</protein>
<gene>
    <name evidence="5" type="ORF">SAMN06297387_12255</name>
</gene>
<evidence type="ECO:0000313" key="5">
    <source>
        <dbReference type="EMBL" id="SOD65562.1"/>
    </source>
</evidence>
<dbReference type="GO" id="GO:0016616">
    <property type="term" value="F:oxidoreductase activity, acting on the CH-OH group of donors, NAD or NADP as acceptor"/>
    <property type="evidence" value="ECO:0007669"/>
    <property type="project" value="InterPro"/>
</dbReference>
<sequence>MTTTLITGANKGIGLETARRLVAAGHSVHLGARDPARGAAAAERVGASFLPLDVTDDASVAAAARTLEECVGHLDVLVNNAGITGALKEPADLTVEDLKQVYETNLFGPFRVTQAFLPLLRKSAAPAMVNVSSGLGSLAIAEAPEHYTSMLPAYYPSLGYNSSKAALNMLTAQYAKAFPDIVCNVVDPGWTATDLNGHRGVQTVEEGADIVVRVALRGGEGPTGGFHGNSGPVPW</sequence>
<keyword evidence="3" id="KW-0560">Oxidoreductase</keyword>
<dbReference type="CDD" id="cd05324">
    <property type="entry name" value="carb_red_PTCR-like_SDR_c"/>
    <property type="match status" value="1"/>
</dbReference>
<evidence type="ECO:0000256" key="1">
    <source>
        <dbReference type="ARBA" id="ARBA00006484"/>
    </source>
</evidence>
<accession>A0A286E3T2</accession>
<dbReference type="PRINTS" id="PR00080">
    <property type="entry name" value="SDRFAMILY"/>
</dbReference>
<dbReference type="InterPro" id="IPR036291">
    <property type="entry name" value="NAD(P)-bd_dom_sf"/>
</dbReference>
<dbReference type="EMBL" id="OCNE01000022">
    <property type="protein sequence ID" value="SOD65562.1"/>
    <property type="molecule type" value="Genomic_DNA"/>
</dbReference>
<organism evidence="5 6">
    <name type="scientific">Streptomyces zhaozhouensis</name>
    <dbReference type="NCBI Taxonomy" id="1300267"/>
    <lineage>
        <taxon>Bacteria</taxon>
        <taxon>Bacillati</taxon>
        <taxon>Actinomycetota</taxon>
        <taxon>Actinomycetes</taxon>
        <taxon>Kitasatosporales</taxon>
        <taxon>Streptomycetaceae</taxon>
        <taxon>Streptomyces</taxon>
    </lineage>
</organism>
<dbReference type="SUPFAM" id="SSF51735">
    <property type="entry name" value="NAD(P)-binding Rossmann-fold domains"/>
    <property type="match status" value="1"/>
</dbReference>
<proteinExistence type="inferred from homology"/>
<keyword evidence="2" id="KW-0521">NADP</keyword>
<dbReference type="Gene3D" id="3.40.50.720">
    <property type="entry name" value="NAD(P)-binding Rossmann-like Domain"/>
    <property type="match status" value="1"/>
</dbReference>
<evidence type="ECO:0000313" key="6">
    <source>
        <dbReference type="Proteomes" id="UP000219072"/>
    </source>
</evidence>
<evidence type="ECO:0000256" key="4">
    <source>
        <dbReference type="RuleBase" id="RU000363"/>
    </source>
</evidence>
<dbReference type="PANTHER" id="PTHR43490:SF99">
    <property type="entry name" value="SHORT-CHAIN DEHYDROGENASE_REDUCTASE"/>
    <property type="match status" value="1"/>
</dbReference>
<dbReference type="InterPro" id="IPR002347">
    <property type="entry name" value="SDR_fam"/>
</dbReference>
<keyword evidence="6" id="KW-1185">Reference proteome</keyword>
<evidence type="ECO:0000256" key="2">
    <source>
        <dbReference type="ARBA" id="ARBA00022857"/>
    </source>
</evidence>
<dbReference type="RefSeq" id="WP_097233481.1">
    <property type="nucleotide sequence ID" value="NZ_OCNE01000022.1"/>
</dbReference>
<reference evidence="5 6" key="1">
    <citation type="submission" date="2017-09" db="EMBL/GenBank/DDBJ databases">
        <authorList>
            <person name="Ehlers B."/>
            <person name="Leendertz F.H."/>
        </authorList>
    </citation>
    <scope>NUCLEOTIDE SEQUENCE [LARGE SCALE GENOMIC DNA]</scope>
    <source>
        <strain evidence="5 6">CGMCC 4.7095</strain>
    </source>
</reference>
<dbReference type="PANTHER" id="PTHR43490">
    <property type="entry name" value="(+)-NEOMENTHOL DEHYDROGENASE"/>
    <property type="match status" value="1"/>
</dbReference>
<name>A0A286E3T2_9ACTN</name>
<comment type="similarity">
    <text evidence="1 4">Belongs to the short-chain dehydrogenases/reductases (SDR) family.</text>
</comment>
<dbReference type="OrthoDB" id="9781117at2"/>
<dbReference type="PRINTS" id="PR00081">
    <property type="entry name" value="GDHRDH"/>
</dbReference>
<dbReference type="AlphaFoldDB" id="A0A286E3T2"/>
<evidence type="ECO:0000256" key="3">
    <source>
        <dbReference type="ARBA" id="ARBA00023002"/>
    </source>
</evidence>
<dbReference type="Pfam" id="PF00106">
    <property type="entry name" value="adh_short"/>
    <property type="match status" value="1"/>
</dbReference>